<dbReference type="CDD" id="cd19481">
    <property type="entry name" value="RecA-like_protease"/>
    <property type="match status" value="1"/>
</dbReference>
<sequence>MLWIWLLNAVVAPVECFVHNRPMPSLPIHAEARNLKRTVSLQLSSMMMIDDDQGFGARGRPTHATKFDKMKAFEKRLDKLEKSAPSSLAGFFEPHLQSFSVRPGSAQRFSVTSTCFALQAIYSSGDASLYDSVANLAIESPVIGVPEMGSGQKIQMTNVVKALIMADWSEEDLFQVPLLLHTVLSIDRNREILGQRTMDESMSVKVRTLVSSLLSARPMRRFGQNQLYSDYIMFQGAQAMADLQDATAKPTPPDSSEGEGSDDEGSDTNINGIGIGGIPEKALPDGAASVLSLGLARYVEVSYNELCRQLAYRSAGDASSFDVLRLAYSLLTYITASRALQGTAGREIVRGQGPDIGTIIGPSNQKLIAAALTAFFAEQNQEGLWDKGQPIYKSFRKSGRNVGNAFVFATDTLASLLESLPAENFRPHMDGLQKTLNWIESHQSVEVIADYCDTESGQCYGKTLRGWTSPHFNPETGPQAWSTAQTLKCVSNMRKVITELLHEDVLAEFSGISQSTMGPSNTSWDRLLDTDLGRTGTNSRTLKSVLDERILTPFENGGLSNPSYGVAYSAVLFGPPGTAKTTICEALAERLGWDFLVIDTSQFLADGLTNVASRIRYVFERLRSLERCVILFDEIEEFCLDRETPGLGMESRMLTTAMLTAINDLRREKRCIFFLATNRLRAFDSAIIRPGRFDLQLFVGTPNLEARCIQLRNKLATLPMTEEERQEVVETFRTFLESVWTDDAMFMNYLEGIQFASACANIVASGSKLTNEQMAQILQTQAAVMTVRGSVRDEYLASMELSRL</sequence>
<dbReference type="InterPro" id="IPR003593">
    <property type="entry name" value="AAA+_ATPase"/>
</dbReference>
<name>A0A7S2ULZ4_9STRA</name>
<dbReference type="SUPFAM" id="SSF52540">
    <property type="entry name" value="P-loop containing nucleoside triphosphate hydrolases"/>
    <property type="match status" value="1"/>
</dbReference>
<accession>A0A7S2ULZ4</accession>
<dbReference type="GO" id="GO:0016887">
    <property type="term" value="F:ATP hydrolysis activity"/>
    <property type="evidence" value="ECO:0007669"/>
    <property type="project" value="InterPro"/>
</dbReference>
<protein>
    <recommendedName>
        <fullName evidence="5">AAA+ ATPase domain-containing protein</fullName>
    </recommendedName>
</protein>
<dbReference type="GO" id="GO:0005524">
    <property type="term" value="F:ATP binding"/>
    <property type="evidence" value="ECO:0007669"/>
    <property type="project" value="UniProtKB-KW"/>
</dbReference>
<dbReference type="SMART" id="SM00382">
    <property type="entry name" value="AAA"/>
    <property type="match status" value="1"/>
</dbReference>
<feature type="domain" description="AAA+ ATPase" evidence="5">
    <location>
        <begin position="566"/>
        <end position="703"/>
    </location>
</feature>
<evidence type="ECO:0000256" key="4">
    <source>
        <dbReference type="SAM" id="SignalP"/>
    </source>
</evidence>
<dbReference type="AlphaFoldDB" id="A0A7S2ULZ4"/>
<reference evidence="6" key="1">
    <citation type="submission" date="2021-01" db="EMBL/GenBank/DDBJ databases">
        <authorList>
            <person name="Corre E."/>
            <person name="Pelletier E."/>
            <person name="Niang G."/>
            <person name="Scheremetjew M."/>
            <person name="Finn R."/>
            <person name="Kale V."/>
            <person name="Holt S."/>
            <person name="Cochrane G."/>
            <person name="Meng A."/>
            <person name="Brown T."/>
            <person name="Cohen L."/>
        </authorList>
    </citation>
    <scope>NUCLEOTIDE SEQUENCE</scope>
    <source>
        <strain evidence="6">CCMP2084</strain>
    </source>
</reference>
<feature type="chain" id="PRO_5030540825" description="AAA+ ATPase domain-containing protein" evidence="4">
    <location>
        <begin position="17"/>
        <end position="804"/>
    </location>
</feature>
<keyword evidence="4" id="KW-0732">Signal</keyword>
<gene>
    <name evidence="6" type="ORF">ASEP1449_LOCUS14211</name>
</gene>
<dbReference type="InterPro" id="IPR050168">
    <property type="entry name" value="AAA_ATPase_domain"/>
</dbReference>
<evidence type="ECO:0000256" key="3">
    <source>
        <dbReference type="SAM" id="MobiDB-lite"/>
    </source>
</evidence>
<evidence type="ECO:0000313" key="6">
    <source>
        <dbReference type="EMBL" id="CAD9822377.1"/>
    </source>
</evidence>
<feature type="compositionally biased region" description="Acidic residues" evidence="3">
    <location>
        <begin position="256"/>
        <end position="266"/>
    </location>
</feature>
<proteinExistence type="predicted"/>
<evidence type="ECO:0000256" key="1">
    <source>
        <dbReference type="ARBA" id="ARBA00022741"/>
    </source>
</evidence>
<feature type="signal peptide" evidence="4">
    <location>
        <begin position="1"/>
        <end position="16"/>
    </location>
</feature>
<dbReference type="InterPro" id="IPR003959">
    <property type="entry name" value="ATPase_AAA_core"/>
</dbReference>
<dbReference type="InterPro" id="IPR027417">
    <property type="entry name" value="P-loop_NTPase"/>
</dbReference>
<dbReference type="Pfam" id="PF00004">
    <property type="entry name" value="AAA"/>
    <property type="match status" value="1"/>
</dbReference>
<dbReference type="PANTHER" id="PTHR23077:SF171">
    <property type="entry name" value="NUCLEAR VALOSIN-CONTAINING PROTEIN-LIKE"/>
    <property type="match status" value="1"/>
</dbReference>
<keyword evidence="1" id="KW-0547">Nucleotide-binding</keyword>
<dbReference type="Gene3D" id="3.40.50.300">
    <property type="entry name" value="P-loop containing nucleotide triphosphate hydrolases"/>
    <property type="match status" value="1"/>
</dbReference>
<evidence type="ECO:0000256" key="2">
    <source>
        <dbReference type="ARBA" id="ARBA00022840"/>
    </source>
</evidence>
<dbReference type="PANTHER" id="PTHR23077">
    <property type="entry name" value="AAA-FAMILY ATPASE"/>
    <property type="match status" value="1"/>
</dbReference>
<dbReference type="EMBL" id="HBHQ01021067">
    <property type="protein sequence ID" value="CAD9822377.1"/>
    <property type="molecule type" value="Transcribed_RNA"/>
</dbReference>
<evidence type="ECO:0000259" key="5">
    <source>
        <dbReference type="SMART" id="SM00382"/>
    </source>
</evidence>
<organism evidence="6">
    <name type="scientific">Attheya septentrionalis</name>
    <dbReference type="NCBI Taxonomy" id="420275"/>
    <lineage>
        <taxon>Eukaryota</taxon>
        <taxon>Sar</taxon>
        <taxon>Stramenopiles</taxon>
        <taxon>Ochrophyta</taxon>
        <taxon>Bacillariophyta</taxon>
        <taxon>Coscinodiscophyceae</taxon>
        <taxon>Chaetocerotophycidae</taxon>
        <taxon>Chaetocerotales</taxon>
        <taxon>Attheyaceae</taxon>
        <taxon>Attheya</taxon>
    </lineage>
</organism>
<feature type="region of interest" description="Disordered" evidence="3">
    <location>
        <begin position="244"/>
        <end position="271"/>
    </location>
</feature>
<keyword evidence="2" id="KW-0067">ATP-binding</keyword>